<accession>A0A928ZZM9</accession>
<dbReference type="Proteomes" id="UP000615026">
    <property type="component" value="Unassembled WGS sequence"/>
</dbReference>
<evidence type="ECO:0000313" key="2">
    <source>
        <dbReference type="EMBL" id="MBE9070454.1"/>
    </source>
</evidence>
<keyword evidence="3" id="KW-1185">Reference proteome</keyword>
<feature type="transmembrane region" description="Helical" evidence="1">
    <location>
        <begin position="96"/>
        <end position="114"/>
    </location>
</feature>
<evidence type="ECO:0000313" key="3">
    <source>
        <dbReference type="Proteomes" id="UP000615026"/>
    </source>
</evidence>
<feature type="non-terminal residue" evidence="2">
    <location>
        <position position="118"/>
    </location>
</feature>
<dbReference type="AlphaFoldDB" id="A0A928ZZM9"/>
<keyword evidence="1" id="KW-0812">Transmembrane</keyword>
<proteinExistence type="predicted"/>
<sequence length="118" mass="13141">MNLNSPHTQQWLVPWIALAPFLLITFGLAWGILALYILLPGLMGALFGEISGHHPLFILAVWAPAVAAFILISYYGGWVGLRRFLSRIFLWHCQPAWYGFLLGLPLMFYAGAAVKGNL</sequence>
<feature type="transmembrane region" description="Helical" evidence="1">
    <location>
        <begin position="12"/>
        <end position="36"/>
    </location>
</feature>
<dbReference type="GO" id="GO:0008237">
    <property type="term" value="F:metallopeptidase activity"/>
    <property type="evidence" value="ECO:0007669"/>
    <property type="project" value="UniProtKB-KW"/>
</dbReference>
<organism evidence="2 3">
    <name type="scientific">Leptolyngbya cf. ectocarpi LEGE 11479</name>
    <dbReference type="NCBI Taxonomy" id="1828722"/>
    <lineage>
        <taxon>Bacteria</taxon>
        <taxon>Bacillati</taxon>
        <taxon>Cyanobacteriota</taxon>
        <taxon>Cyanophyceae</taxon>
        <taxon>Leptolyngbyales</taxon>
        <taxon>Leptolyngbyaceae</taxon>
        <taxon>Leptolyngbya group</taxon>
        <taxon>Leptolyngbya</taxon>
    </lineage>
</organism>
<keyword evidence="2" id="KW-0645">Protease</keyword>
<reference evidence="2" key="1">
    <citation type="submission" date="2020-10" db="EMBL/GenBank/DDBJ databases">
        <authorList>
            <person name="Castelo-Branco R."/>
            <person name="Eusebio N."/>
            <person name="Adriana R."/>
            <person name="Vieira A."/>
            <person name="Brugerolle De Fraissinette N."/>
            <person name="Rezende De Castro R."/>
            <person name="Schneider M.P."/>
            <person name="Vasconcelos V."/>
            <person name="Leao P.N."/>
        </authorList>
    </citation>
    <scope>NUCLEOTIDE SEQUENCE</scope>
    <source>
        <strain evidence="2">LEGE 11479</strain>
    </source>
</reference>
<dbReference type="EMBL" id="JADEXP010000437">
    <property type="protein sequence ID" value="MBE9070454.1"/>
    <property type="molecule type" value="Genomic_DNA"/>
</dbReference>
<keyword evidence="2" id="KW-0482">Metalloprotease</keyword>
<protein>
    <submittedName>
        <fullName evidence="2">CPBP family intramembrane metalloprotease</fullName>
    </submittedName>
</protein>
<keyword evidence="1" id="KW-1133">Transmembrane helix</keyword>
<keyword evidence="2" id="KW-0378">Hydrolase</keyword>
<keyword evidence="1" id="KW-0472">Membrane</keyword>
<name>A0A928ZZM9_LEPEC</name>
<feature type="transmembrane region" description="Helical" evidence="1">
    <location>
        <begin position="56"/>
        <end position="76"/>
    </location>
</feature>
<gene>
    <name evidence="2" type="ORF">IQ260_27805</name>
</gene>
<evidence type="ECO:0000256" key="1">
    <source>
        <dbReference type="SAM" id="Phobius"/>
    </source>
</evidence>
<comment type="caution">
    <text evidence="2">The sequence shown here is derived from an EMBL/GenBank/DDBJ whole genome shotgun (WGS) entry which is preliminary data.</text>
</comment>